<protein>
    <recommendedName>
        <fullName evidence="3">NmrA-like family domain-containing protein 1</fullName>
    </recommendedName>
</protein>
<proteinExistence type="inferred from homology"/>
<dbReference type="InterPro" id="IPR008030">
    <property type="entry name" value="NmrA-like"/>
</dbReference>
<keyword evidence="2" id="KW-0521">NADP</keyword>
<dbReference type="InterPro" id="IPR036291">
    <property type="entry name" value="NAD(P)-bd_dom_sf"/>
</dbReference>
<evidence type="ECO:0000256" key="3">
    <source>
        <dbReference type="ARBA" id="ARBA00040296"/>
    </source>
</evidence>
<dbReference type="OrthoDB" id="300709at2759"/>
<dbReference type="SUPFAM" id="SSF51735">
    <property type="entry name" value="NAD(P)-binding Rossmann-fold domains"/>
    <property type="match status" value="1"/>
</dbReference>
<reference evidence="5" key="2">
    <citation type="submission" date="2025-09" db="UniProtKB">
        <authorList>
            <consortium name="Ensembl"/>
        </authorList>
    </citation>
    <scope>IDENTIFICATION</scope>
</reference>
<dbReference type="Gene3D" id="3.90.25.10">
    <property type="entry name" value="UDP-galactose 4-epimerase, domain 1"/>
    <property type="match status" value="1"/>
</dbReference>
<dbReference type="PANTHER" id="PTHR42748">
    <property type="entry name" value="NITROGEN METABOLITE REPRESSION PROTEIN NMRA FAMILY MEMBER"/>
    <property type="match status" value="1"/>
</dbReference>
<reference evidence="5" key="1">
    <citation type="submission" date="2025-08" db="UniProtKB">
        <authorList>
            <consortium name="Ensembl"/>
        </authorList>
    </citation>
    <scope>IDENTIFICATION</scope>
</reference>
<comment type="similarity">
    <text evidence="1">Belongs to the NmrA-type oxidoreductase family.</text>
</comment>
<evidence type="ECO:0000256" key="1">
    <source>
        <dbReference type="ARBA" id="ARBA00006328"/>
    </source>
</evidence>
<name>A0A8C5R5X3_9ANUR</name>
<evidence type="ECO:0000313" key="6">
    <source>
        <dbReference type="Proteomes" id="UP000694569"/>
    </source>
</evidence>
<dbReference type="GeneTree" id="ENSGT00940000163340"/>
<dbReference type="CDD" id="cd05251">
    <property type="entry name" value="NmrA_like_SDR_a"/>
    <property type="match status" value="1"/>
</dbReference>
<evidence type="ECO:0000256" key="2">
    <source>
        <dbReference type="ARBA" id="ARBA00022857"/>
    </source>
</evidence>
<feature type="domain" description="NmrA-like" evidence="4">
    <location>
        <begin position="3"/>
        <end position="241"/>
    </location>
</feature>
<accession>A0A8C5R5X3</accession>
<sequence>NTMKQIITVFGATGECQGGSETKALIEDGTFCVRAVTRDTCKPAGKKLKEAGAEVVAADMDNKESLEAALSQAYGAFVVTNFWEHLSKDKEITQLVFQGKQVADMSKNLGLKHVIFSGEENVKKLTGGKLEVLNCDGKGEVEEFFREIGVPMTSVRIPFYFKNFLTSKPQKSKDGKTYDLGEPVIHMHILQYIGPIVLGIFKSPSDYIGKDIGLSAEKLTVEHYAAIMCKFTGKTIRVAKVRHLHSGPSDLYEGMIYRDPELTHKLNPKTKLFQQWFEENKDAYKDF</sequence>
<dbReference type="Pfam" id="PF05368">
    <property type="entry name" value="NmrA"/>
    <property type="match status" value="1"/>
</dbReference>
<dbReference type="AlphaFoldDB" id="A0A8C5R5X3"/>
<dbReference type="Ensembl" id="ENSLLET00000048950.1">
    <property type="protein sequence ID" value="ENSLLEP00000047095.1"/>
    <property type="gene ID" value="ENSLLEG00000029754.1"/>
</dbReference>
<evidence type="ECO:0000313" key="5">
    <source>
        <dbReference type="Ensembl" id="ENSLLEP00000047095.1"/>
    </source>
</evidence>
<dbReference type="Proteomes" id="UP000694569">
    <property type="component" value="Unplaced"/>
</dbReference>
<keyword evidence="6" id="KW-1185">Reference proteome</keyword>
<organism evidence="5 6">
    <name type="scientific">Leptobrachium leishanense</name>
    <name type="common">Leishan spiny toad</name>
    <dbReference type="NCBI Taxonomy" id="445787"/>
    <lineage>
        <taxon>Eukaryota</taxon>
        <taxon>Metazoa</taxon>
        <taxon>Chordata</taxon>
        <taxon>Craniata</taxon>
        <taxon>Vertebrata</taxon>
        <taxon>Euteleostomi</taxon>
        <taxon>Amphibia</taxon>
        <taxon>Batrachia</taxon>
        <taxon>Anura</taxon>
        <taxon>Pelobatoidea</taxon>
        <taxon>Megophryidae</taxon>
        <taxon>Leptobrachium</taxon>
    </lineage>
</organism>
<dbReference type="InterPro" id="IPR051164">
    <property type="entry name" value="NmrA-like_oxidored"/>
</dbReference>
<dbReference type="GO" id="GO:0005634">
    <property type="term" value="C:nucleus"/>
    <property type="evidence" value="ECO:0007669"/>
    <property type="project" value="TreeGrafter"/>
</dbReference>
<dbReference type="PANTHER" id="PTHR42748:SF7">
    <property type="entry name" value="NMRA LIKE REDOX SENSOR 1-RELATED"/>
    <property type="match status" value="1"/>
</dbReference>
<evidence type="ECO:0000259" key="4">
    <source>
        <dbReference type="Pfam" id="PF05368"/>
    </source>
</evidence>
<dbReference type="Gene3D" id="3.40.50.720">
    <property type="entry name" value="NAD(P)-binding Rossmann-like Domain"/>
    <property type="match status" value="1"/>
</dbReference>